<organism evidence="3 4">
    <name type="scientific">Eubacterium aggregans</name>
    <dbReference type="NCBI Taxonomy" id="81409"/>
    <lineage>
        <taxon>Bacteria</taxon>
        <taxon>Bacillati</taxon>
        <taxon>Bacillota</taxon>
        <taxon>Clostridia</taxon>
        <taxon>Eubacteriales</taxon>
        <taxon>Eubacteriaceae</taxon>
        <taxon>Eubacterium</taxon>
    </lineage>
</organism>
<evidence type="ECO:0000259" key="2">
    <source>
        <dbReference type="Pfam" id="PF18909"/>
    </source>
</evidence>
<evidence type="ECO:0000313" key="3">
    <source>
        <dbReference type="EMBL" id="SEA05604.1"/>
    </source>
</evidence>
<evidence type="ECO:0000313" key="4">
    <source>
        <dbReference type="Proteomes" id="UP000199394"/>
    </source>
</evidence>
<reference evidence="3 4" key="1">
    <citation type="submission" date="2016-10" db="EMBL/GenBank/DDBJ databases">
        <authorList>
            <person name="de Groot N.N."/>
        </authorList>
    </citation>
    <scope>NUCLEOTIDE SEQUENCE [LARGE SCALE GENOMIC DNA]</scope>
    <source>
        <strain evidence="3 4">SR12</strain>
    </source>
</reference>
<proteinExistence type="predicted"/>
<accession>A0A1H3Y433</accession>
<dbReference type="RefSeq" id="WP_242911571.1">
    <property type="nucleotide sequence ID" value="NZ_FNRK01000003.1"/>
</dbReference>
<keyword evidence="4" id="KW-1185">Reference proteome</keyword>
<dbReference type="InterPro" id="IPR044038">
    <property type="entry name" value="dATP/dGTP_diPOhydrolase_N"/>
</dbReference>
<sequence length="212" mass="24500">MNKPKFSIKDYPGKYAMHCDKWVKSDVFCRYMDSVGREWRDGTRYIEDNPYDDIGSEMAYTLDVGTYRDYVSLGNTYGYTILEFDDFDWSKSVPESTHEPNQRQFSTGAVRDDATGKGRCDLLPPNAILKLAKHFEKGSTHYGDRNWEKGIPTHSFLDSGMRHLLKYSAGYTDEDHLTAAIWNLMCLLETEILRPEMQDLPARMAIMGENYD</sequence>
<name>A0A1H3Y433_9FIRM</name>
<dbReference type="Pfam" id="PF18909">
    <property type="entry name" value="dGTP_diPhyd_N"/>
    <property type="match status" value="1"/>
</dbReference>
<evidence type="ECO:0000256" key="1">
    <source>
        <dbReference type="SAM" id="MobiDB-lite"/>
    </source>
</evidence>
<dbReference type="STRING" id="81409.SAMN04515656_10329"/>
<dbReference type="EMBL" id="FNRK01000003">
    <property type="protein sequence ID" value="SEA05604.1"/>
    <property type="molecule type" value="Genomic_DNA"/>
</dbReference>
<feature type="domain" description="dATP/dGTP diphosphohydrolase N-terminal" evidence="2">
    <location>
        <begin position="109"/>
        <end position="199"/>
    </location>
</feature>
<protein>
    <recommendedName>
        <fullName evidence="2">dATP/dGTP diphosphohydrolase N-terminal domain-containing protein</fullName>
    </recommendedName>
</protein>
<feature type="region of interest" description="Disordered" evidence="1">
    <location>
        <begin position="93"/>
        <end position="112"/>
    </location>
</feature>
<dbReference type="AlphaFoldDB" id="A0A1H3Y433"/>
<dbReference type="Proteomes" id="UP000199394">
    <property type="component" value="Unassembled WGS sequence"/>
</dbReference>
<gene>
    <name evidence="3" type="ORF">SAMN04515656_10329</name>
</gene>